<dbReference type="InterPro" id="IPR016040">
    <property type="entry name" value="NAD(P)-bd_dom"/>
</dbReference>
<dbReference type="OrthoDB" id="419598at2759"/>
<sequence>MSLSATFLVLGATCGTLKHLVSQVLADGHRVRALVRTPEKLARLSGDNKHLDVWRGSITDDTIDTDGLVTGVAYAVSILEDVDAQRSAKINTAFVKKAGPIDEMTWRARSSVTGRKVKPTVSGTAFSTALWTTRYTFARGYAGRHEDSEVVMEYLATEAGDLEWIVHRAGIDSDGDSEGVLQRSKTRFSVPII</sequence>
<dbReference type="EMBL" id="NAJQ01000394">
    <property type="protein sequence ID" value="TKA70503.1"/>
    <property type="molecule type" value="Genomic_DNA"/>
</dbReference>
<dbReference type="InterPro" id="IPR036291">
    <property type="entry name" value="NAD(P)-bd_dom_sf"/>
</dbReference>
<evidence type="ECO:0000259" key="1">
    <source>
        <dbReference type="Pfam" id="PF13460"/>
    </source>
</evidence>
<dbReference type="SUPFAM" id="SSF51735">
    <property type="entry name" value="NAD(P)-binding Rossmann-fold domains"/>
    <property type="match status" value="1"/>
</dbReference>
<accession>A0A4U0X639</accession>
<evidence type="ECO:0000313" key="2">
    <source>
        <dbReference type="EMBL" id="TKA70503.1"/>
    </source>
</evidence>
<gene>
    <name evidence="2" type="ORF">B0A55_07274</name>
</gene>
<comment type="caution">
    <text evidence="2">The sequence shown here is derived from an EMBL/GenBank/DDBJ whole genome shotgun (WGS) entry which is preliminary data.</text>
</comment>
<dbReference type="Gene3D" id="3.40.50.720">
    <property type="entry name" value="NAD(P)-binding Rossmann-like Domain"/>
    <property type="match status" value="1"/>
</dbReference>
<proteinExistence type="predicted"/>
<feature type="domain" description="NAD(P)-binding" evidence="1">
    <location>
        <begin position="11"/>
        <end position="79"/>
    </location>
</feature>
<keyword evidence="3" id="KW-1185">Reference proteome</keyword>
<reference evidence="2 3" key="1">
    <citation type="submission" date="2017-03" db="EMBL/GenBank/DDBJ databases">
        <title>Genomes of endolithic fungi from Antarctica.</title>
        <authorList>
            <person name="Coleine C."/>
            <person name="Masonjones S."/>
            <person name="Stajich J.E."/>
        </authorList>
    </citation>
    <scope>NUCLEOTIDE SEQUENCE [LARGE SCALE GENOMIC DNA]</scope>
    <source>
        <strain evidence="2 3">CCFEE 5184</strain>
    </source>
</reference>
<name>A0A4U0X639_9PEZI</name>
<protein>
    <recommendedName>
        <fullName evidence="1">NAD(P)-binding domain-containing protein</fullName>
    </recommendedName>
</protein>
<organism evidence="2 3">
    <name type="scientific">Friedmanniomyces simplex</name>
    <dbReference type="NCBI Taxonomy" id="329884"/>
    <lineage>
        <taxon>Eukaryota</taxon>
        <taxon>Fungi</taxon>
        <taxon>Dikarya</taxon>
        <taxon>Ascomycota</taxon>
        <taxon>Pezizomycotina</taxon>
        <taxon>Dothideomycetes</taxon>
        <taxon>Dothideomycetidae</taxon>
        <taxon>Mycosphaerellales</taxon>
        <taxon>Teratosphaeriaceae</taxon>
        <taxon>Friedmanniomyces</taxon>
    </lineage>
</organism>
<dbReference type="Proteomes" id="UP000309340">
    <property type="component" value="Unassembled WGS sequence"/>
</dbReference>
<dbReference type="Pfam" id="PF13460">
    <property type="entry name" value="NAD_binding_10"/>
    <property type="match status" value="1"/>
</dbReference>
<dbReference type="AlphaFoldDB" id="A0A4U0X639"/>
<evidence type="ECO:0000313" key="3">
    <source>
        <dbReference type="Proteomes" id="UP000309340"/>
    </source>
</evidence>